<gene>
    <name evidence="7" type="ORF">EAE97_004076</name>
</gene>
<keyword evidence="8" id="KW-1185">Reference proteome</keyword>
<feature type="compositionally biased region" description="Polar residues" evidence="4">
    <location>
        <begin position="272"/>
        <end position="282"/>
    </location>
</feature>
<dbReference type="GeneID" id="62147665"/>
<dbReference type="Pfam" id="PF12796">
    <property type="entry name" value="Ank_2"/>
    <property type="match status" value="5"/>
</dbReference>
<feature type="repeat" description="ANK" evidence="3">
    <location>
        <begin position="1097"/>
        <end position="1129"/>
    </location>
</feature>
<dbReference type="SMART" id="SM00248">
    <property type="entry name" value="ANK"/>
    <property type="match status" value="15"/>
</dbReference>
<feature type="repeat" description="ANK" evidence="3">
    <location>
        <begin position="1431"/>
        <end position="1459"/>
    </location>
</feature>
<keyword evidence="1" id="KW-0677">Repeat</keyword>
<feature type="domain" description="Heterokaryon incompatibility" evidence="5">
    <location>
        <begin position="26"/>
        <end position="115"/>
    </location>
</feature>
<feature type="repeat" description="ANK" evidence="3">
    <location>
        <begin position="1328"/>
        <end position="1360"/>
    </location>
</feature>
<dbReference type="SUPFAM" id="SSF52540">
    <property type="entry name" value="P-loop containing nucleoside triphosphate hydrolases"/>
    <property type="match status" value="1"/>
</dbReference>
<feature type="repeat" description="ANK" evidence="3">
    <location>
        <begin position="1163"/>
        <end position="1195"/>
    </location>
</feature>
<dbReference type="InterPro" id="IPR027417">
    <property type="entry name" value="P-loop_NTPase"/>
</dbReference>
<keyword evidence="2 3" id="KW-0040">ANK repeat</keyword>
<feature type="repeat" description="ANK" evidence="3">
    <location>
        <begin position="1262"/>
        <end position="1294"/>
    </location>
</feature>
<evidence type="ECO:0000313" key="8">
    <source>
        <dbReference type="Proteomes" id="UP000710849"/>
    </source>
</evidence>
<dbReference type="InterPro" id="IPR002110">
    <property type="entry name" value="Ankyrin_rpt"/>
</dbReference>
<dbReference type="PANTHER" id="PTHR24123:SF33">
    <property type="entry name" value="PROTEIN HOS4"/>
    <property type="match status" value="1"/>
</dbReference>
<evidence type="ECO:0000256" key="4">
    <source>
        <dbReference type="SAM" id="MobiDB-lite"/>
    </source>
</evidence>
<organism evidence="7 8">
    <name type="scientific">Botrytis byssoidea</name>
    <dbReference type="NCBI Taxonomy" id="139641"/>
    <lineage>
        <taxon>Eukaryota</taxon>
        <taxon>Fungi</taxon>
        <taxon>Dikarya</taxon>
        <taxon>Ascomycota</taxon>
        <taxon>Pezizomycotina</taxon>
        <taxon>Leotiomycetes</taxon>
        <taxon>Helotiales</taxon>
        <taxon>Sclerotiniaceae</taxon>
        <taxon>Botrytis</taxon>
    </lineage>
</organism>
<dbReference type="InterPro" id="IPR010730">
    <property type="entry name" value="HET"/>
</dbReference>
<dbReference type="RefSeq" id="XP_038734032.1">
    <property type="nucleotide sequence ID" value="XM_038874588.1"/>
</dbReference>
<protein>
    <recommendedName>
        <fullName evidence="9">Heterokaryon incompatibility domain-containing protein</fullName>
    </recommendedName>
</protein>
<comment type="caution">
    <text evidence="7">The sequence shown here is derived from an EMBL/GenBank/DDBJ whole genome shotgun (WGS) entry which is preliminary data.</text>
</comment>
<sequence length="1459" mass="165189">MHLLKYNSEGQLGLVTNPDGSDTPEYAILSHTWGADTDELTFQDLMNGTGQGKSGYRKLQFCGEQAKRDGLRYFWVDTCCIDKKSSAELQKAINSMFRWYKNAVKCYVYLSDVSINNHEQSNIFSWLPSFRESRWFTRGWTLQELIAPPSVQFFCSNGILLGDRKSLQQEIHEVTGIDVSALQGENLSEFSIEQRLSWAENRQTKHEEDRAYSLFGIFDVYMPHLYGEGSENSFRRLQEEIEKHAKKRTLDVSTVLSAAGSNSTKRSKISHDQSSIHFSRPQTVEDPERIFEDKMNEIDTITRQSIVDQLYFPKIDERLTSLTAAQGTTCRWFLTKSEYLSWNDVSKRQDHGGFLWIKGNPGTGKSTLMKLLFEEAKLKAKGDSSKITFSFFFLARGTIEERTITGLYRSLLHQLFEKMIELRDSLEWMTTSGARGIERNGWSEAALKQTLKHAIERLGSKSLMIFVDALDECDQKQASEMVSFFEELCELAEVSQVSLQICFSSRHYPTIVIQKGTELTLEYEPGHMEDIQHYIKSKSRLGKTKQAEALRSEIFQKSSNIFLWVVLVLDILNSEYKSGSNSIKKISERLNEIPPGLNDLFEMILKRDGKNLEELQLCLKLILFANRPLKPQELYFATQIGLDEDCTGFWDQEDVNIDQIKLFVRNSSKGLAEVTKNKASDVQFIHESVRDFLLGRYETQLSGAPGNFVGHGHETLKDCCLAQLNAVINQKVITHFNFSKSNFWECRNMKYPFLNTTHPESGIPPAQRSKEEQSKFQEEIKLRFPFLDYSVSNILYHANLAQQNNMEQANFLAKFPTHLWVFVNNYFENHEIRRYTDSVTIPYLLAERNLANLIQTHPRKESCFDITEQRYGPSILAALATESDEAAQTLLKIEAEIYPSNSLLHDLCKTYHPKNNKSVKLGRSFTYIQKKDLVFQLSQYDQEIPLVFKLSSDESWFDSNLTDHSKRLLTEAVERGHCVVATYLLERGIDANRIKEVGRVSLLEKAVICGHTNIVKLLLGYGVEIDCWNSNNETPLMVAIYKGHLDMVKFLLEKGARVNHRKNNGATPLTMAIQYGHGDIAKLLLEKGARINHGKNNGATPLTMAIQYGHGDIAKLLLEKGARINHGKNNGATPLTMAIQYGHEDIAKLLLEKGAEINNRGTNKITPLMFAIDCRNKNITQLLLEKGAEIDCQDSSNRTPLMMAAFQGNLEIVKLLLEKGVEIDYGGIENNTPLMIAVDCNHVKTAKLLLEEGAEVNVKTGLDNTPLLQASWAGSLDMVKLLLEKGAKVDYRGYNNQTPLMNAAFYGHENVVDLLLENDAEINCMDFSDETPLMKAAGGRNMSIMSLLIRKGARFDCEKDIFGIVLLELSQLGRTEMAKLLLQNGMNANLRDKDCLFLGWTPLMHAAVWGHEAMVEIFLENGADIDAKCGDGLTSLKRAAMAGQISIVNLLLKRGAEVD</sequence>
<evidence type="ECO:0008006" key="9">
    <source>
        <dbReference type="Google" id="ProtNLM"/>
    </source>
</evidence>
<evidence type="ECO:0000256" key="3">
    <source>
        <dbReference type="PROSITE-ProRule" id="PRU00023"/>
    </source>
</evidence>
<feature type="domain" description="Nephrocystin 3-like N-terminal" evidence="6">
    <location>
        <begin position="329"/>
        <end position="506"/>
    </location>
</feature>
<dbReference type="Gene3D" id="3.40.50.300">
    <property type="entry name" value="P-loop containing nucleotide triphosphate hydrolases"/>
    <property type="match status" value="1"/>
</dbReference>
<dbReference type="Pfam" id="PF24883">
    <property type="entry name" value="NPHP3_N"/>
    <property type="match status" value="1"/>
</dbReference>
<feature type="repeat" description="ANK" evidence="3">
    <location>
        <begin position="1064"/>
        <end position="1096"/>
    </location>
</feature>
<name>A0A9P5IPN4_9HELO</name>
<feature type="repeat" description="ANK" evidence="3">
    <location>
        <begin position="1295"/>
        <end position="1327"/>
    </location>
</feature>
<dbReference type="PROSITE" id="PS50297">
    <property type="entry name" value="ANK_REP_REGION"/>
    <property type="match status" value="11"/>
</dbReference>
<dbReference type="EMBL" id="RCSW01000007">
    <property type="protein sequence ID" value="KAF7946827.1"/>
    <property type="molecule type" value="Genomic_DNA"/>
</dbReference>
<dbReference type="Pfam" id="PF06985">
    <property type="entry name" value="HET"/>
    <property type="match status" value="1"/>
</dbReference>
<feature type="repeat" description="ANK" evidence="3">
    <location>
        <begin position="1196"/>
        <end position="1224"/>
    </location>
</feature>
<evidence type="ECO:0000256" key="1">
    <source>
        <dbReference type="ARBA" id="ARBA00022737"/>
    </source>
</evidence>
<dbReference type="Proteomes" id="UP000710849">
    <property type="component" value="Unassembled WGS sequence"/>
</dbReference>
<accession>A0A9P5IPN4</accession>
<dbReference type="SUPFAM" id="SSF48403">
    <property type="entry name" value="Ankyrin repeat"/>
    <property type="match status" value="2"/>
</dbReference>
<feature type="repeat" description="ANK" evidence="3">
    <location>
        <begin position="1229"/>
        <end position="1261"/>
    </location>
</feature>
<dbReference type="InterPro" id="IPR036770">
    <property type="entry name" value="Ankyrin_rpt-contain_sf"/>
</dbReference>
<evidence type="ECO:0000259" key="6">
    <source>
        <dbReference type="Pfam" id="PF24883"/>
    </source>
</evidence>
<reference evidence="7 8" key="1">
    <citation type="journal article" date="2020" name="Genome Biol. Evol.">
        <title>Comparative genomics of Sclerotiniaceae.</title>
        <authorList>
            <person name="Valero Jimenez C.A."/>
            <person name="Steentjes M."/>
            <person name="Scholten O.E."/>
            <person name="Van Kan J.A.L."/>
        </authorList>
    </citation>
    <scope>NUCLEOTIDE SEQUENCE [LARGE SCALE GENOMIC DNA]</scope>
    <source>
        <strain evidence="7 8">MUCL 94</strain>
    </source>
</reference>
<evidence type="ECO:0000256" key="2">
    <source>
        <dbReference type="ARBA" id="ARBA00023043"/>
    </source>
</evidence>
<feature type="repeat" description="ANK" evidence="3">
    <location>
        <begin position="1398"/>
        <end position="1430"/>
    </location>
</feature>
<feature type="region of interest" description="Disordered" evidence="4">
    <location>
        <begin position="263"/>
        <end position="283"/>
    </location>
</feature>
<dbReference type="PROSITE" id="PS50088">
    <property type="entry name" value="ANK_REPEAT"/>
    <property type="match status" value="12"/>
</dbReference>
<feature type="repeat" description="ANK" evidence="3">
    <location>
        <begin position="1031"/>
        <end position="1063"/>
    </location>
</feature>
<dbReference type="Gene3D" id="1.25.40.20">
    <property type="entry name" value="Ankyrin repeat-containing domain"/>
    <property type="match status" value="4"/>
</dbReference>
<feature type="repeat" description="ANK" evidence="3">
    <location>
        <begin position="1130"/>
        <end position="1162"/>
    </location>
</feature>
<dbReference type="InterPro" id="IPR051165">
    <property type="entry name" value="Multifunctional_ANK_Repeat"/>
</dbReference>
<dbReference type="PANTHER" id="PTHR24123">
    <property type="entry name" value="ANKYRIN REPEAT-CONTAINING"/>
    <property type="match status" value="1"/>
</dbReference>
<dbReference type="InterPro" id="IPR056884">
    <property type="entry name" value="NPHP3-like_N"/>
</dbReference>
<dbReference type="PRINTS" id="PR01415">
    <property type="entry name" value="ANKYRIN"/>
</dbReference>
<proteinExistence type="predicted"/>
<evidence type="ECO:0000259" key="5">
    <source>
        <dbReference type="Pfam" id="PF06985"/>
    </source>
</evidence>
<evidence type="ECO:0000313" key="7">
    <source>
        <dbReference type="EMBL" id="KAF7946827.1"/>
    </source>
</evidence>